<comment type="subcellular location">
    <subcellularLocation>
        <location evidence="1">Membrane</location>
        <topology evidence="1">Multi-pass membrane protein</topology>
    </subcellularLocation>
</comment>
<evidence type="ECO:0000256" key="4">
    <source>
        <dbReference type="ARBA" id="ARBA00023136"/>
    </source>
</evidence>
<accession>A0ABW5MXC7</accession>
<feature type="transmembrane region" description="Helical" evidence="5">
    <location>
        <begin position="73"/>
        <end position="91"/>
    </location>
</feature>
<name>A0ABW5MXC7_9FLAO</name>
<organism evidence="6 7">
    <name type="scientific">Croceitalea marina</name>
    <dbReference type="NCBI Taxonomy" id="1775166"/>
    <lineage>
        <taxon>Bacteria</taxon>
        <taxon>Pseudomonadati</taxon>
        <taxon>Bacteroidota</taxon>
        <taxon>Flavobacteriia</taxon>
        <taxon>Flavobacteriales</taxon>
        <taxon>Flavobacteriaceae</taxon>
        <taxon>Croceitalea</taxon>
    </lineage>
</organism>
<feature type="transmembrane region" description="Helical" evidence="5">
    <location>
        <begin position="103"/>
        <end position="120"/>
    </location>
</feature>
<dbReference type="Pfam" id="PF13564">
    <property type="entry name" value="DoxX_2"/>
    <property type="match status" value="1"/>
</dbReference>
<gene>
    <name evidence="6" type="ORF">ACFSQJ_13100</name>
</gene>
<evidence type="ECO:0000313" key="7">
    <source>
        <dbReference type="Proteomes" id="UP001597526"/>
    </source>
</evidence>
<dbReference type="Proteomes" id="UP001597526">
    <property type="component" value="Unassembled WGS sequence"/>
</dbReference>
<evidence type="ECO:0000256" key="2">
    <source>
        <dbReference type="ARBA" id="ARBA00022692"/>
    </source>
</evidence>
<keyword evidence="3 5" id="KW-1133">Transmembrane helix</keyword>
<feature type="transmembrane region" description="Helical" evidence="5">
    <location>
        <begin position="12"/>
        <end position="37"/>
    </location>
</feature>
<reference evidence="7" key="1">
    <citation type="journal article" date="2019" name="Int. J. Syst. Evol. Microbiol.">
        <title>The Global Catalogue of Microorganisms (GCM) 10K type strain sequencing project: providing services to taxonomists for standard genome sequencing and annotation.</title>
        <authorList>
            <consortium name="The Broad Institute Genomics Platform"/>
            <consortium name="The Broad Institute Genome Sequencing Center for Infectious Disease"/>
            <person name="Wu L."/>
            <person name="Ma J."/>
        </authorList>
    </citation>
    <scope>NUCLEOTIDE SEQUENCE [LARGE SCALE GENOMIC DNA]</scope>
    <source>
        <strain evidence="7">KCTC 52368</strain>
    </source>
</reference>
<evidence type="ECO:0000256" key="3">
    <source>
        <dbReference type="ARBA" id="ARBA00022989"/>
    </source>
</evidence>
<dbReference type="InterPro" id="IPR032808">
    <property type="entry name" value="DoxX"/>
</dbReference>
<proteinExistence type="predicted"/>
<evidence type="ECO:0000256" key="5">
    <source>
        <dbReference type="SAM" id="Phobius"/>
    </source>
</evidence>
<evidence type="ECO:0000256" key="1">
    <source>
        <dbReference type="ARBA" id="ARBA00004141"/>
    </source>
</evidence>
<feature type="transmembrane region" description="Helical" evidence="5">
    <location>
        <begin position="49"/>
        <end position="67"/>
    </location>
</feature>
<keyword evidence="2 5" id="KW-0812">Transmembrane</keyword>
<dbReference type="EMBL" id="JBHULB010000017">
    <property type="protein sequence ID" value="MFD2587877.1"/>
    <property type="molecule type" value="Genomic_DNA"/>
</dbReference>
<dbReference type="RefSeq" id="WP_377767411.1">
    <property type="nucleotide sequence ID" value="NZ_JBHULB010000017.1"/>
</dbReference>
<comment type="caution">
    <text evidence="6">The sequence shown here is derived from an EMBL/GenBank/DDBJ whole genome shotgun (WGS) entry which is preliminary data.</text>
</comment>
<evidence type="ECO:0000313" key="6">
    <source>
        <dbReference type="EMBL" id="MFD2587877.1"/>
    </source>
</evidence>
<keyword evidence="4 5" id="KW-0472">Membrane</keyword>
<protein>
    <submittedName>
        <fullName evidence="6">DoxX family protein</fullName>
    </submittedName>
</protein>
<sequence length="122" mass="13536">MVYANFSEFSTSLTLLIGFSALSFLGFGVSCLTTSYMVNEFRRYGLSKFRILNGYIQIVASLALLAGFYHRSWAIVASAGLVVLMVLGFAVRMKIRDGIMKSLPALFYLVLNLIILIALLNH</sequence>
<keyword evidence="7" id="KW-1185">Reference proteome</keyword>